<dbReference type="InterPro" id="IPR017850">
    <property type="entry name" value="Alkaline_phosphatase_core_sf"/>
</dbReference>
<accession>A0A9P0L0K0</accession>
<dbReference type="SUPFAM" id="SSF53649">
    <property type="entry name" value="Alkaline phosphatase-like"/>
    <property type="match status" value="1"/>
</dbReference>
<dbReference type="GO" id="GO:0008484">
    <property type="term" value="F:sulfuric ester hydrolase activity"/>
    <property type="evidence" value="ECO:0007669"/>
    <property type="project" value="InterPro"/>
</dbReference>
<evidence type="ECO:0000259" key="6">
    <source>
        <dbReference type="Pfam" id="PF00884"/>
    </source>
</evidence>
<keyword evidence="8" id="KW-1185">Reference proteome</keyword>
<evidence type="ECO:0000256" key="3">
    <source>
        <dbReference type="ARBA" id="ARBA00022723"/>
    </source>
</evidence>
<evidence type="ECO:0000313" key="8">
    <source>
        <dbReference type="Proteomes" id="UP001152888"/>
    </source>
</evidence>
<dbReference type="InterPro" id="IPR047115">
    <property type="entry name" value="ARSB"/>
</dbReference>
<dbReference type="Gene3D" id="3.30.1120.10">
    <property type="match status" value="1"/>
</dbReference>
<dbReference type="PANTHER" id="PTHR10342:SF273">
    <property type="entry name" value="RE14504P"/>
    <property type="match status" value="1"/>
</dbReference>
<feature type="domain" description="Sulfatase N-terminal" evidence="6">
    <location>
        <begin position="48"/>
        <end position="376"/>
    </location>
</feature>
<dbReference type="Gene3D" id="3.40.720.10">
    <property type="entry name" value="Alkaline Phosphatase, subunit A"/>
    <property type="match status" value="1"/>
</dbReference>
<dbReference type="AlphaFoldDB" id="A0A9P0L0K0"/>
<evidence type="ECO:0000313" key="7">
    <source>
        <dbReference type="EMBL" id="CAH1981650.1"/>
    </source>
</evidence>
<comment type="similarity">
    <text evidence="2">Belongs to the sulfatase family.</text>
</comment>
<reference evidence="7" key="1">
    <citation type="submission" date="2022-03" db="EMBL/GenBank/DDBJ databases">
        <authorList>
            <person name="Sayadi A."/>
        </authorList>
    </citation>
    <scope>NUCLEOTIDE SEQUENCE</scope>
</reference>
<keyword evidence="5" id="KW-0325">Glycoprotein</keyword>
<comment type="cofactor">
    <cofactor evidence="1">
        <name>Ca(2+)</name>
        <dbReference type="ChEBI" id="CHEBI:29108"/>
    </cofactor>
</comment>
<sequence length="581" mass="66505">MIISRYRYKSDTLPQKCKYTVNVRYKAMRIVLFLAIIAFQEAIGFKKPNIILIIGDDEGWNDFGFHGSNQIPTPNIDALAYNGIILDKFYTQQTCTPSRAALLTGVYPFRFGFQGKPINPGENRSLPLDTPTMAEQLKKLGYSMHLVGKWHLGAAYKHVTPTRRGFDSHFGYWAGFVGYFDYMASTELTNTTNYTGLDLHDNFEPQWQYQGQYATDLFTEKSLDIIDKHNADKPLFLLLAHLAAHTGKDGIEIGVPNITEAHEKYKYIDRKERRQYAEVVKKMDDSVGEVVQKLSHRKMLENSIIIFFSDNGAQTEGMFQNFGSAWPFRGLKFTLLEGGVRGTCVAYSPLFEKRGYINKELMHITDWLPTLYHAAGGNVSDLGNIDGINQWEVLSRNASTSRSEILLNIDEVDDYSGLLSCNGRYKLINGTHKDGIYDWYYGDSGRNGNEPEYDIQAVLNSPTNIAIQKLNSNTHIDQEIIRRTREEVDRSWCRDKNDTPKISCQDFCLFDLDHDPCETKNLIDDPNKRSIVVALKNKLAEYYEVLTPQLTKQVDINSDPSRCNNTWYTWLDYGANWFKNL</sequence>
<protein>
    <recommendedName>
        <fullName evidence="6">Sulfatase N-terminal domain-containing protein</fullName>
    </recommendedName>
</protein>
<keyword evidence="3" id="KW-0479">Metal-binding</keyword>
<comment type="caution">
    <text evidence="7">The sequence shown here is derived from an EMBL/GenBank/DDBJ whole genome shotgun (WGS) entry which is preliminary data.</text>
</comment>
<evidence type="ECO:0000256" key="1">
    <source>
        <dbReference type="ARBA" id="ARBA00001913"/>
    </source>
</evidence>
<dbReference type="GO" id="GO:0046872">
    <property type="term" value="F:metal ion binding"/>
    <property type="evidence" value="ECO:0007669"/>
    <property type="project" value="UniProtKB-KW"/>
</dbReference>
<name>A0A9P0L0K0_ACAOB</name>
<dbReference type="Proteomes" id="UP001152888">
    <property type="component" value="Unassembled WGS sequence"/>
</dbReference>
<dbReference type="EMBL" id="CAKOFQ010006911">
    <property type="protein sequence ID" value="CAH1981650.1"/>
    <property type="molecule type" value="Genomic_DNA"/>
</dbReference>
<proteinExistence type="inferred from homology"/>
<keyword evidence="4" id="KW-0106">Calcium</keyword>
<organism evidence="7 8">
    <name type="scientific">Acanthoscelides obtectus</name>
    <name type="common">Bean weevil</name>
    <name type="synonym">Bruchus obtectus</name>
    <dbReference type="NCBI Taxonomy" id="200917"/>
    <lineage>
        <taxon>Eukaryota</taxon>
        <taxon>Metazoa</taxon>
        <taxon>Ecdysozoa</taxon>
        <taxon>Arthropoda</taxon>
        <taxon>Hexapoda</taxon>
        <taxon>Insecta</taxon>
        <taxon>Pterygota</taxon>
        <taxon>Neoptera</taxon>
        <taxon>Endopterygota</taxon>
        <taxon>Coleoptera</taxon>
        <taxon>Polyphaga</taxon>
        <taxon>Cucujiformia</taxon>
        <taxon>Chrysomeloidea</taxon>
        <taxon>Chrysomelidae</taxon>
        <taxon>Bruchinae</taxon>
        <taxon>Bruchini</taxon>
        <taxon>Acanthoscelides</taxon>
    </lineage>
</organism>
<evidence type="ECO:0000256" key="5">
    <source>
        <dbReference type="ARBA" id="ARBA00023180"/>
    </source>
</evidence>
<evidence type="ECO:0000256" key="2">
    <source>
        <dbReference type="ARBA" id="ARBA00008779"/>
    </source>
</evidence>
<dbReference type="InterPro" id="IPR000917">
    <property type="entry name" value="Sulfatase_N"/>
</dbReference>
<dbReference type="OrthoDB" id="103349at2759"/>
<gene>
    <name evidence="7" type="ORF">ACAOBT_LOCUS14593</name>
</gene>
<evidence type="ECO:0000256" key="4">
    <source>
        <dbReference type="ARBA" id="ARBA00022837"/>
    </source>
</evidence>
<dbReference type="PANTHER" id="PTHR10342">
    <property type="entry name" value="ARYLSULFATASE"/>
    <property type="match status" value="1"/>
</dbReference>
<dbReference type="Pfam" id="PF00884">
    <property type="entry name" value="Sulfatase"/>
    <property type="match status" value="1"/>
</dbReference>
<dbReference type="CDD" id="cd16029">
    <property type="entry name" value="4-S"/>
    <property type="match status" value="1"/>
</dbReference>